<feature type="coiled-coil region" evidence="1">
    <location>
        <begin position="66"/>
        <end position="93"/>
    </location>
</feature>
<dbReference type="RefSeq" id="WP_117531242.1">
    <property type="nucleotide sequence ID" value="NZ_QUSM01000002.1"/>
</dbReference>
<gene>
    <name evidence="2" type="ORF">DW687_01945</name>
</gene>
<dbReference type="InterPro" id="IPR036648">
    <property type="entry name" value="CN_Hdrase_a/SCN_Hdrase_g_sf"/>
</dbReference>
<evidence type="ECO:0000313" key="2">
    <source>
        <dbReference type="EMBL" id="RGD75108.1"/>
    </source>
</evidence>
<keyword evidence="1" id="KW-0175">Coiled coil</keyword>
<proteinExistence type="predicted"/>
<sequence>MKDETKGKIVDIFETSKEKTAELIDKGAEYFDDAKDKVQEYKEKVKESDFYDKAEDKTKKFIDKSKDFTKDKKEKLEAIIKKAKEDEKFKENLKKQPTKTIEDLFGVDLPDEEVKELALTVKSKIDLDKIEDFFDDTKNKIKNLFK</sequence>
<dbReference type="AlphaFoldDB" id="A0A3E3E2G1"/>
<dbReference type="GO" id="GO:0046914">
    <property type="term" value="F:transition metal ion binding"/>
    <property type="evidence" value="ECO:0007669"/>
    <property type="project" value="InterPro"/>
</dbReference>
<evidence type="ECO:0000313" key="3">
    <source>
        <dbReference type="Proteomes" id="UP000261212"/>
    </source>
</evidence>
<evidence type="ECO:0000256" key="1">
    <source>
        <dbReference type="SAM" id="Coils"/>
    </source>
</evidence>
<organism evidence="2 3">
    <name type="scientific">Anaerofustis stercorihominis</name>
    <dbReference type="NCBI Taxonomy" id="214853"/>
    <lineage>
        <taxon>Bacteria</taxon>
        <taxon>Bacillati</taxon>
        <taxon>Bacillota</taxon>
        <taxon>Clostridia</taxon>
        <taxon>Eubacteriales</taxon>
        <taxon>Eubacteriaceae</taxon>
        <taxon>Anaerofustis</taxon>
    </lineage>
</organism>
<dbReference type="EMBL" id="QUSM01000002">
    <property type="protein sequence ID" value="RGD75108.1"/>
    <property type="molecule type" value="Genomic_DNA"/>
</dbReference>
<accession>A0A3E3E2G1</accession>
<name>A0A3E3E2G1_9FIRM</name>
<protein>
    <submittedName>
        <fullName evidence="2">Uncharacterized protein</fullName>
    </submittedName>
</protein>
<dbReference type="Proteomes" id="UP000261212">
    <property type="component" value="Unassembled WGS sequence"/>
</dbReference>
<reference evidence="2 3" key="1">
    <citation type="submission" date="2018-08" db="EMBL/GenBank/DDBJ databases">
        <title>A genome reference for cultivated species of the human gut microbiota.</title>
        <authorList>
            <person name="Zou Y."/>
            <person name="Xue W."/>
            <person name="Luo G."/>
        </authorList>
    </citation>
    <scope>NUCLEOTIDE SEQUENCE [LARGE SCALE GENOMIC DNA]</scope>
    <source>
        <strain evidence="2 3">AM25-6</strain>
    </source>
</reference>
<comment type="caution">
    <text evidence="2">The sequence shown here is derived from an EMBL/GenBank/DDBJ whole genome shotgun (WGS) entry which is preliminary data.</text>
</comment>
<dbReference type="GO" id="GO:0003824">
    <property type="term" value="F:catalytic activity"/>
    <property type="evidence" value="ECO:0007669"/>
    <property type="project" value="InterPro"/>
</dbReference>
<dbReference type="SUPFAM" id="SSF56209">
    <property type="entry name" value="Nitrile hydratase alpha chain"/>
    <property type="match status" value="1"/>
</dbReference>